<evidence type="ECO:0000313" key="2">
    <source>
        <dbReference type="EMBL" id="CAG8814162.1"/>
    </source>
</evidence>
<dbReference type="EMBL" id="CAJVQB010029527">
    <property type="protein sequence ID" value="CAG8814162.1"/>
    <property type="molecule type" value="Genomic_DNA"/>
</dbReference>
<dbReference type="Proteomes" id="UP000789901">
    <property type="component" value="Unassembled WGS sequence"/>
</dbReference>
<feature type="compositionally biased region" description="Polar residues" evidence="1">
    <location>
        <begin position="230"/>
        <end position="250"/>
    </location>
</feature>
<protein>
    <submittedName>
        <fullName evidence="2">18277_t:CDS:1</fullName>
    </submittedName>
</protein>
<reference evidence="2 3" key="1">
    <citation type="submission" date="2021-06" db="EMBL/GenBank/DDBJ databases">
        <authorList>
            <person name="Kallberg Y."/>
            <person name="Tangrot J."/>
            <person name="Rosling A."/>
        </authorList>
    </citation>
    <scope>NUCLEOTIDE SEQUENCE [LARGE SCALE GENOMIC DNA]</scope>
    <source>
        <strain evidence="2 3">120-4 pot B 10/14</strain>
    </source>
</reference>
<keyword evidence="3" id="KW-1185">Reference proteome</keyword>
<organism evidence="2 3">
    <name type="scientific">Gigaspora margarita</name>
    <dbReference type="NCBI Taxonomy" id="4874"/>
    <lineage>
        <taxon>Eukaryota</taxon>
        <taxon>Fungi</taxon>
        <taxon>Fungi incertae sedis</taxon>
        <taxon>Mucoromycota</taxon>
        <taxon>Glomeromycotina</taxon>
        <taxon>Glomeromycetes</taxon>
        <taxon>Diversisporales</taxon>
        <taxon>Gigasporaceae</taxon>
        <taxon>Gigaspora</taxon>
    </lineage>
</organism>
<feature type="compositionally biased region" description="Polar residues" evidence="1">
    <location>
        <begin position="184"/>
        <end position="202"/>
    </location>
</feature>
<accession>A0ABN7W3H5</accession>
<name>A0ABN7W3H5_GIGMA</name>
<gene>
    <name evidence="2" type="ORF">GMARGA_LOCUS25977</name>
</gene>
<feature type="compositionally biased region" description="Low complexity" evidence="1">
    <location>
        <begin position="204"/>
        <end position="229"/>
    </location>
</feature>
<comment type="caution">
    <text evidence="2">The sequence shown here is derived from an EMBL/GenBank/DDBJ whole genome shotgun (WGS) entry which is preliminary data.</text>
</comment>
<proteinExistence type="predicted"/>
<evidence type="ECO:0000313" key="3">
    <source>
        <dbReference type="Proteomes" id="UP000789901"/>
    </source>
</evidence>
<feature type="region of interest" description="Disordered" evidence="1">
    <location>
        <begin position="184"/>
        <end position="250"/>
    </location>
</feature>
<sequence>MSSQRHEPFRYELEKYSRSYASTSATSNQWTHISRPNVFVSLENMFPAGVIVAGVGEPILKVIADQNTLLECLNVSYRHANILKAKALLRSPTIGIRYNYSIVDRNGVTTAQEARKFQLRFKTIEDFESCAGIIGRYISCKPILGNDSNVSSSANANELGISNQAQVLSKVQTPFNNISIIPQQQITRSQREQSVTLTTRQESSQKSYSLDSSSRPSTSSSTSSFATTTDINSRPVQNQNNLSKIPTSTTFQRQIASDKYQETYDMISQKSTSQQHESNNQQRFNISQQQGISHEVITIDAIEQQRQPTSQRSCMDISFQTPVAQRSVPNISEQTNQSLYNSQVSSLPLRIEQRQTSPIQTTNNLEIHALNQRPSSNDIQKVVNIVDTVKAHDYSISFPSDDEELQAWIMNILKDPEYPQFVRVKSGKVMEGTINDVIR</sequence>
<evidence type="ECO:0000256" key="1">
    <source>
        <dbReference type="SAM" id="MobiDB-lite"/>
    </source>
</evidence>